<dbReference type="InterPro" id="IPR036513">
    <property type="entry name" value="STAS_dom_sf"/>
</dbReference>
<dbReference type="PANTHER" id="PTHR33495">
    <property type="entry name" value="ANTI-SIGMA FACTOR ANTAGONIST TM_1081-RELATED-RELATED"/>
    <property type="match status" value="1"/>
</dbReference>
<comment type="similarity">
    <text evidence="1 2">Belongs to the anti-sigma-factor antagonist family.</text>
</comment>
<keyword evidence="5" id="KW-1185">Reference proteome</keyword>
<evidence type="ECO:0000313" key="4">
    <source>
        <dbReference type="EMBL" id="SEF37436.1"/>
    </source>
</evidence>
<dbReference type="NCBIfam" id="TIGR00377">
    <property type="entry name" value="ant_ant_sig"/>
    <property type="match status" value="1"/>
</dbReference>
<reference evidence="5" key="1">
    <citation type="submission" date="2016-10" db="EMBL/GenBank/DDBJ databases">
        <authorList>
            <person name="Varghese N."/>
            <person name="Submissions S."/>
        </authorList>
    </citation>
    <scope>NUCLEOTIDE SEQUENCE [LARGE SCALE GENOMIC DNA]</scope>
    <source>
        <strain evidence="5">DSM 44654</strain>
    </source>
</reference>
<organism evidence="4 5">
    <name type="scientific">Amycolatopsis pretoriensis</name>
    <dbReference type="NCBI Taxonomy" id="218821"/>
    <lineage>
        <taxon>Bacteria</taxon>
        <taxon>Bacillati</taxon>
        <taxon>Actinomycetota</taxon>
        <taxon>Actinomycetes</taxon>
        <taxon>Pseudonocardiales</taxon>
        <taxon>Pseudonocardiaceae</taxon>
        <taxon>Amycolatopsis</taxon>
    </lineage>
</organism>
<dbReference type="Pfam" id="PF01740">
    <property type="entry name" value="STAS"/>
    <property type="match status" value="1"/>
</dbReference>
<evidence type="ECO:0000313" key="5">
    <source>
        <dbReference type="Proteomes" id="UP000198878"/>
    </source>
</evidence>
<evidence type="ECO:0000259" key="3">
    <source>
        <dbReference type="PROSITE" id="PS50801"/>
    </source>
</evidence>
<dbReference type="CDD" id="cd07043">
    <property type="entry name" value="STAS_anti-anti-sigma_factors"/>
    <property type="match status" value="1"/>
</dbReference>
<dbReference type="InterPro" id="IPR002645">
    <property type="entry name" value="STAS_dom"/>
</dbReference>
<evidence type="ECO:0000256" key="1">
    <source>
        <dbReference type="ARBA" id="ARBA00009013"/>
    </source>
</evidence>
<dbReference type="PROSITE" id="PS50801">
    <property type="entry name" value="STAS"/>
    <property type="match status" value="1"/>
</dbReference>
<dbReference type="SUPFAM" id="SSF52091">
    <property type="entry name" value="SpoIIaa-like"/>
    <property type="match status" value="1"/>
</dbReference>
<dbReference type="RefSeq" id="WP_086670137.1">
    <property type="nucleotide sequence ID" value="NZ_FNUJ01000013.1"/>
</dbReference>
<protein>
    <recommendedName>
        <fullName evidence="2">Anti-sigma factor antagonist</fullName>
    </recommendedName>
</protein>
<dbReference type="Gene3D" id="3.30.750.24">
    <property type="entry name" value="STAS domain"/>
    <property type="match status" value="1"/>
</dbReference>
<dbReference type="STRING" id="218821.SAMN05421837_113266"/>
<dbReference type="AlphaFoldDB" id="A0A1H5RGC3"/>
<dbReference type="Proteomes" id="UP000198878">
    <property type="component" value="Unassembled WGS sequence"/>
</dbReference>
<dbReference type="PANTHER" id="PTHR33495:SF2">
    <property type="entry name" value="ANTI-SIGMA FACTOR ANTAGONIST TM_1081-RELATED"/>
    <property type="match status" value="1"/>
</dbReference>
<accession>A0A1H5RGC3</accession>
<dbReference type="EMBL" id="FNUJ01000013">
    <property type="protein sequence ID" value="SEF37436.1"/>
    <property type="molecule type" value="Genomic_DNA"/>
</dbReference>
<feature type="domain" description="STAS" evidence="3">
    <location>
        <begin position="30"/>
        <end position="127"/>
    </location>
</feature>
<dbReference type="GO" id="GO:0043856">
    <property type="term" value="F:anti-sigma factor antagonist activity"/>
    <property type="evidence" value="ECO:0007669"/>
    <property type="project" value="InterPro"/>
</dbReference>
<evidence type="ECO:0000256" key="2">
    <source>
        <dbReference type="RuleBase" id="RU003749"/>
    </source>
</evidence>
<dbReference type="InterPro" id="IPR003658">
    <property type="entry name" value="Anti-sigma_ant"/>
</dbReference>
<dbReference type="OrthoDB" id="3638383at2"/>
<sequence length="129" mass="13212">MQATLLRPGIALLANAPAGTAITTTAERTVVTVTGELDLARTGHLASLLGEELELAPRALVIDLTGLTFCSARGLGVVLDAVSAARAAGVPVAVVAESRAVLRPVRVLGLEAELPLHRTLAEATGHHDL</sequence>
<name>A0A1H5RGC3_9PSEU</name>
<proteinExistence type="inferred from homology"/>
<gene>
    <name evidence="4" type="ORF">SAMN05421837_113266</name>
</gene>